<dbReference type="Proteomes" id="UP001199106">
    <property type="component" value="Unassembled WGS sequence"/>
</dbReference>
<comment type="caution">
    <text evidence="2">The sequence shown here is derived from an EMBL/GenBank/DDBJ whole genome shotgun (WGS) entry which is preliminary data.</text>
</comment>
<accession>A0AAD4NUI5</accession>
<dbReference type="EMBL" id="JAANER010000002">
    <property type="protein sequence ID" value="KAG9194798.1"/>
    <property type="molecule type" value="Genomic_DNA"/>
</dbReference>
<feature type="region of interest" description="Disordered" evidence="1">
    <location>
        <begin position="379"/>
        <end position="428"/>
    </location>
</feature>
<proteinExistence type="predicted"/>
<protein>
    <submittedName>
        <fullName evidence="2">Uncharacterized protein</fullName>
    </submittedName>
</protein>
<evidence type="ECO:0000313" key="3">
    <source>
        <dbReference type="Proteomes" id="UP001199106"/>
    </source>
</evidence>
<organism evidence="2 3">
    <name type="scientific">Alternaria panax</name>
    <dbReference type="NCBI Taxonomy" id="48097"/>
    <lineage>
        <taxon>Eukaryota</taxon>
        <taxon>Fungi</taxon>
        <taxon>Dikarya</taxon>
        <taxon>Ascomycota</taxon>
        <taxon>Pezizomycotina</taxon>
        <taxon>Dothideomycetes</taxon>
        <taxon>Pleosporomycetidae</taxon>
        <taxon>Pleosporales</taxon>
        <taxon>Pleosporineae</taxon>
        <taxon>Pleosporaceae</taxon>
        <taxon>Alternaria</taxon>
        <taxon>Alternaria sect. Panax</taxon>
    </lineage>
</organism>
<reference evidence="2" key="1">
    <citation type="submission" date="2021-07" db="EMBL/GenBank/DDBJ databases">
        <title>Genome Resource of American Ginseng Black Spot Pathogen Alternaria panax.</title>
        <authorList>
            <person name="Qiu C."/>
            <person name="Wang W."/>
            <person name="Liu Z."/>
        </authorList>
    </citation>
    <scope>NUCLEOTIDE SEQUENCE</scope>
    <source>
        <strain evidence="2">BNCC115425</strain>
    </source>
</reference>
<sequence>MSYSPQNTYIPGRCNTPPADAPTRRTGLSMTDFLYSGPLDTPASALSNIDDGAAPLSTRLCESRLRFTKKIPIDLKSDICCPRDRRAALAVYDEAIDTIKSANGYHFEDHVDVETEAKAKIEIILGIERADPYDHVFQRNRLLPIDPMYAEPRIEASNDTLSYHASWRLHEWRQDGWPESFPGRAIEKEKTMKGDPKQTPEEELEAILSVASAEESIKATRNAPKNQRRADMILSGRALVTEDEQKTVFKEQELTPRNALKAREPKKTNKDTLLTRDAEKATLYKPTDNRTEGEDTDAVKELEHQGPLVFLAGVERQEGYIRSDLAEPDSAVRSSFEHVVSDDDFTAALITREMANQGSASAPSKASNQQLMNLLASGSTEKPKSRINKGNSLTASKLRRLGRNKTGMSSDRKISSPPTTQIKPSISQPLNLDENEGFIPSMANCFRFRYDSPSGLRAEELGALLKPPSRPKGFPADFTNEKISIAKSYKCRGQKSKANVADQMIEQMELEMNQRQQDVETMMAEDDRQNEL</sequence>
<keyword evidence="3" id="KW-1185">Reference proteome</keyword>
<evidence type="ECO:0000256" key="1">
    <source>
        <dbReference type="SAM" id="MobiDB-lite"/>
    </source>
</evidence>
<evidence type="ECO:0000313" key="2">
    <source>
        <dbReference type="EMBL" id="KAG9194798.1"/>
    </source>
</evidence>
<gene>
    <name evidence="2" type="ORF">G6011_04833</name>
</gene>
<dbReference type="AlphaFoldDB" id="A0AAD4NUI5"/>
<feature type="compositionally biased region" description="Polar residues" evidence="1">
    <location>
        <begin position="416"/>
        <end position="428"/>
    </location>
</feature>
<name>A0AAD4NUI5_9PLEO</name>
<feature type="region of interest" description="Disordered" evidence="1">
    <location>
        <begin position="1"/>
        <end position="26"/>
    </location>
</feature>